<evidence type="ECO:0008006" key="4">
    <source>
        <dbReference type="Google" id="ProtNLM"/>
    </source>
</evidence>
<keyword evidence="1" id="KW-0175">Coiled coil</keyword>
<dbReference type="OrthoDB" id="668882at2"/>
<dbReference type="Gene3D" id="3.40.50.150">
    <property type="entry name" value="Vaccinia Virus protein VP39"/>
    <property type="match status" value="1"/>
</dbReference>
<evidence type="ECO:0000256" key="1">
    <source>
        <dbReference type="SAM" id="Coils"/>
    </source>
</evidence>
<gene>
    <name evidence="2" type="ORF">SAMN02910344_02167</name>
</gene>
<evidence type="ECO:0000313" key="3">
    <source>
        <dbReference type="Proteomes" id="UP000243745"/>
    </source>
</evidence>
<dbReference type="Proteomes" id="UP000243745">
    <property type="component" value="Unassembled WGS sequence"/>
</dbReference>
<protein>
    <recommendedName>
        <fullName evidence="4">Methyltransferase domain-containing protein</fullName>
    </recommendedName>
</protein>
<evidence type="ECO:0000313" key="2">
    <source>
        <dbReference type="EMBL" id="SFP72933.1"/>
    </source>
</evidence>
<feature type="coiled-coil region" evidence="1">
    <location>
        <begin position="492"/>
        <end position="526"/>
    </location>
</feature>
<accession>A0A662ZL85</accession>
<dbReference type="AlphaFoldDB" id="A0A662ZL85"/>
<proteinExistence type="predicted"/>
<dbReference type="EMBL" id="FOXF01000064">
    <property type="protein sequence ID" value="SFP72933.1"/>
    <property type="molecule type" value="Genomic_DNA"/>
</dbReference>
<reference evidence="2 3" key="1">
    <citation type="submission" date="2016-10" db="EMBL/GenBank/DDBJ databases">
        <authorList>
            <person name="Varghese N."/>
            <person name="Submissions S."/>
        </authorList>
    </citation>
    <scope>NUCLEOTIDE SEQUENCE [LARGE SCALE GENOMIC DNA]</scope>
    <source>
        <strain evidence="2 3">DSM 1361</strain>
    </source>
</reference>
<dbReference type="SUPFAM" id="SSF53335">
    <property type="entry name" value="S-adenosyl-L-methionine-dependent methyltransferases"/>
    <property type="match status" value="1"/>
</dbReference>
<sequence>MVDSNKNRFIGSVENDGKYTLYFCWVPVYRSLFRSTYKTGDGINKIQYQKKSVLGVPVYSENIEDYVRTRKILGLSFSEHLALDRITDLIKLQEQGLNNSSRELKEQLDYLSNRVTGIESSLLSRIEKCDSSYQSLVKLNSESSDTLCRYFKEIKDNVDRSVGELSKSVADSRKESVLSGQKTIEELGRKVHSCFAEMNDKLKGINKTVKNSSDMAYADILKAFEIKFKAVLDYLSDSVLGTELKLLKKVEEYNSNCLSFSKQGSESFEKITRGVTELQEVLERSVDELSGSIVDSKVQLDDLHRNHSSDMEDLKNKLNSGLSQVKSVLDNVNSGRESVYKDLVSLFEEKVQQITSEYCKNTEDISAAVRDLVTMVDDARKQIGDSSKSSSEAFLKVGDELVRTKKLLNSVFEDTVRKMSDELRFGLRGVKKACSDRIQTGMSSIDKKICSVNNQSDSLHKSLDGISDRISSLQSWCASELHNASTTCIDRIKSLESTCGEYIEQHKEADAEVKKISDRIDEINVESLNKSNDMIVNVIAKRVNDSVGVARENEWAAIFNNTIYNSSWLNDRSFSPGRWAVGYQFLYVMYRILNEVKPKSILELGLGQSTRMIAQYVRASSDVNHYVVEHDPGWIEFFSNNFAVPESTTIVQLPWDFRPYKEAERVRCYKDFAANFKDKVFDFISIDGPLGGDMHQYARIDTLSIVPESLAENFVIMIDDTERSGEIGMIAELLAKLDAAGIKYKVGRYRGEKQATVICSLAWGFLSSM</sequence>
<dbReference type="InterPro" id="IPR029063">
    <property type="entry name" value="SAM-dependent_MTases_sf"/>
</dbReference>
<name>A0A662ZL85_9GAMM</name>
<organism evidence="2 3">
    <name type="scientific">Ruminobacter amylophilus</name>
    <dbReference type="NCBI Taxonomy" id="867"/>
    <lineage>
        <taxon>Bacteria</taxon>
        <taxon>Pseudomonadati</taxon>
        <taxon>Pseudomonadota</taxon>
        <taxon>Gammaproteobacteria</taxon>
        <taxon>Aeromonadales</taxon>
        <taxon>Succinivibrionaceae</taxon>
        <taxon>Ruminobacter</taxon>
    </lineage>
</organism>
<keyword evidence="3" id="KW-1185">Reference proteome</keyword>
<dbReference type="Gene3D" id="1.20.120.20">
    <property type="entry name" value="Apolipoprotein"/>
    <property type="match status" value="1"/>
</dbReference>
<dbReference type="RefSeq" id="WP_093143614.1">
    <property type="nucleotide sequence ID" value="NZ_FOXF01000064.1"/>
</dbReference>